<dbReference type="OrthoDB" id="10253115at2759"/>
<reference evidence="2 3" key="1">
    <citation type="submission" date="2016-10" db="EMBL/GenBank/DDBJ databases">
        <title>Genome sequence of the basidiomycete white-rot fungus Trametes pubescens.</title>
        <authorList>
            <person name="Makela M.R."/>
            <person name="Granchi Z."/>
            <person name="Peng M."/>
            <person name="De Vries R.P."/>
            <person name="Grigoriev I."/>
            <person name="Riley R."/>
            <person name="Hilden K."/>
        </authorList>
    </citation>
    <scope>NUCLEOTIDE SEQUENCE [LARGE SCALE GENOMIC DNA]</scope>
    <source>
        <strain evidence="2 3">FBCC735</strain>
    </source>
</reference>
<evidence type="ECO:0000313" key="2">
    <source>
        <dbReference type="EMBL" id="OJT03310.1"/>
    </source>
</evidence>
<protein>
    <recommendedName>
        <fullName evidence="1">AMP-dependent synthetase/ligase domain-containing protein</fullName>
    </recommendedName>
</protein>
<accession>A0A1M2V6Q1</accession>
<dbReference type="GO" id="GO:0031956">
    <property type="term" value="F:medium-chain fatty acid-CoA ligase activity"/>
    <property type="evidence" value="ECO:0007669"/>
    <property type="project" value="TreeGrafter"/>
</dbReference>
<evidence type="ECO:0000313" key="3">
    <source>
        <dbReference type="Proteomes" id="UP000184267"/>
    </source>
</evidence>
<feature type="domain" description="AMP-dependent synthetase/ligase" evidence="1">
    <location>
        <begin position="42"/>
        <end position="189"/>
    </location>
</feature>
<dbReference type="PANTHER" id="PTHR43201">
    <property type="entry name" value="ACYL-COA SYNTHETASE"/>
    <property type="match status" value="1"/>
</dbReference>
<sequence>MLCDAFPALANSSPGNIQEPALPDLRHLIVVDNIGVRDHFEREIQIAKPAVDFREVMLWREDTEERRQVEHIAAGLDMHDIINLQFTSGTTGLPKAASLTHYNLLNNALSIGRCMHFTPSDILCNLAAWTHGSCIVYASEVYDPSAIVDAITQERCTALHGVPTHLLGVLAAAQKRREEGKVVDTSCLRYV</sequence>
<gene>
    <name evidence="2" type="ORF">TRAPUB_6088</name>
</gene>
<dbReference type="SUPFAM" id="SSF56801">
    <property type="entry name" value="Acetyl-CoA synthetase-like"/>
    <property type="match status" value="1"/>
</dbReference>
<proteinExistence type="predicted"/>
<name>A0A1M2V6Q1_TRAPU</name>
<dbReference type="STRING" id="154538.A0A1M2V6Q1"/>
<dbReference type="InterPro" id="IPR000873">
    <property type="entry name" value="AMP-dep_synth/lig_dom"/>
</dbReference>
<dbReference type="AlphaFoldDB" id="A0A1M2V6Q1"/>
<dbReference type="PANTHER" id="PTHR43201:SF30">
    <property type="entry name" value="AMP-DEPENDENT SYNTHETASE_LIGASE DOMAIN-CONTAINING PROTEIN"/>
    <property type="match status" value="1"/>
</dbReference>
<dbReference type="Gene3D" id="3.40.50.12780">
    <property type="entry name" value="N-terminal domain of ligase-like"/>
    <property type="match status" value="1"/>
</dbReference>
<dbReference type="Pfam" id="PF00501">
    <property type="entry name" value="AMP-binding"/>
    <property type="match status" value="1"/>
</dbReference>
<comment type="caution">
    <text evidence="2">The sequence shown here is derived from an EMBL/GenBank/DDBJ whole genome shotgun (WGS) entry which is preliminary data.</text>
</comment>
<keyword evidence="3" id="KW-1185">Reference proteome</keyword>
<dbReference type="InterPro" id="IPR042099">
    <property type="entry name" value="ANL_N_sf"/>
</dbReference>
<dbReference type="GO" id="GO:0006631">
    <property type="term" value="P:fatty acid metabolic process"/>
    <property type="evidence" value="ECO:0007669"/>
    <property type="project" value="TreeGrafter"/>
</dbReference>
<dbReference type="InterPro" id="IPR020845">
    <property type="entry name" value="AMP-binding_CS"/>
</dbReference>
<dbReference type="Proteomes" id="UP000184267">
    <property type="component" value="Unassembled WGS sequence"/>
</dbReference>
<evidence type="ECO:0000259" key="1">
    <source>
        <dbReference type="Pfam" id="PF00501"/>
    </source>
</evidence>
<dbReference type="PROSITE" id="PS00455">
    <property type="entry name" value="AMP_BINDING"/>
    <property type="match status" value="1"/>
</dbReference>
<organism evidence="2 3">
    <name type="scientific">Trametes pubescens</name>
    <name type="common">White-rot fungus</name>
    <dbReference type="NCBI Taxonomy" id="154538"/>
    <lineage>
        <taxon>Eukaryota</taxon>
        <taxon>Fungi</taxon>
        <taxon>Dikarya</taxon>
        <taxon>Basidiomycota</taxon>
        <taxon>Agaricomycotina</taxon>
        <taxon>Agaricomycetes</taxon>
        <taxon>Polyporales</taxon>
        <taxon>Polyporaceae</taxon>
        <taxon>Trametes</taxon>
    </lineage>
</organism>
<dbReference type="EMBL" id="MNAD01001619">
    <property type="protein sequence ID" value="OJT03310.1"/>
    <property type="molecule type" value="Genomic_DNA"/>
</dbReference>